<dbReference type="InterPro" id="IPR003385">
    <property type="entry name" value="Glyco_hydro_77"/>
</dbReference>
<evidence type="ECO:0000256" key="5">
    <source>
        <dbReference type="ARBA" id="ARBA00022676"/>
    </source>
</evidence>
<keyword evidence="5 10" id="KW-0328">Glycosyltransferase</keyword>
<dbReference type="GO" id="GO:0005975">
    <property type="term" value="P:carbohydrate metabolic process"/>
    <property type="evidence" value="ECO:0007669"/>
    <property type="project" value="InterPro"/>
</dbReference>
<dbReference type="GO" id="GO:0004134">
    <property type="term" value="F:4-alpha-glucanotransferase activity"/>
    <property type="evidence" value="ECO:0007669"/>
    <property type="project" value="UniProtKB-EC"/>
</dbReference>
<comment type="caution">
    <text evidence="11">The sequence shown here is derived from an EMBL/GenBank/DDBJ whole genome shotgun (WGS) entry which is preliminary data.</text>
</comment>
<organism evidence="11 12">
    <name type="scientific">Acidiphilium acidophilum</name>
    <name type="common">Thiobacillus acidophilus</name>
    <dbReference type="NCBI Taxonomy" id="76588"/>
    <lineage>
        <taxon>Bacteria</taxon>
        <taxon>Pseudomonadati</taxon>
        <taxon>Pseudomonadota</taxon>
        <taxon>Alphaproteobacteria</taxon>
        <taxon>Acetobacterales</taxon>
        <taxon>Acidocellaceae</taxon>
        <taxon>Acidiphilium</taxon>
    </lineage>
</organism>
<dbReference type="PANTHER" id="PTHR32438">
    <property type="entry name" value="4-ALPHA-GLUCANOTRANSFERASE DPE1, CHLOROPLASTIC/AMYLOPLASTIC"/>
    <property type="match status" value="1"/>
</dbReference>
<reference evidence="11 12" key="1">
    <citation type="submission" date="2023-11" db="EMBL/GenBank/DDBJ databases">
        <title>MicrobeMod: A computational toolkit for identifying prokaryotic methylation and restriction-modification with nanopore sequencing.</title>
        <authorList>
            <person name="Crits-Christoph A."/>
            <person name="Kang S.C."/>
            <person name="Lee H."/>
            <person name="Ostrov N."/>
        </authorList>
    </citation>
    <scope>NUCLEOTIDE SEQUENCE [LARGE SCALE GENOMIC DNA]</scope>
    <source>
        <strain evidence="11 12">DSMZ 700</strain>
    </source>
</reference>
<protein>
    <recommendedName>
        <fullName evidence="4 10">4-alpha-glucanotransferase</fullName>
        <ecNumber evidence="3 10">2.4.1.25</ecNumber>
    </recommendedName>
    <alternativeName>
        <fullName evidence="8 10">Amylomaltase</fullName>
    </alternativeName>
    <alternativeName>
        <fullName evidence="9 10">Disproportionating enzyme</fullName>
    </alternativeName>
</protein>
<dbReference type="SUPFAM" id="SSF51445">
    <property type="entry name" value="(Trans)glycosidases"/>
    <property type="match status" value="1"/>
</dbReference>
<evidence type="ECO:0000256" key="6">
    <source>
        <dbReference type="ARBA" id="ARBA00022679"/>
    </source>
</evidence>
<comment type="similarity">
    <text evidence="2 10">Belongs to the disproportionating enzyme family.</text>
</comment>
<evidence type="ECO:0000256" key="10">
    <source>
        <dbReference type="RuleBase" id="RU361207"/>
    </source>
</evidence>
<name>A0AAW9DW26_ACIAO</name>
<dbReference type="NCBIfam" id="TIGR00217">
    <property type="entry name" value="malQ"/>
    <property type="match status" value="1"/>
</dbReference>
<keyword evidence="7 10" id="KW-0119">Carbohydrate metabolism</keyword>
<evidence type="ECO:0000256" key="7">
    <source>
        <dbReference type="ARBA" id="ARBA00023277"/>
    </source>
</evidence>
<proteinExistence type="inferred from homology"/>
<evidence type="ECO:0000256" key="4">
    <source>
        <dbReference type="ARBA" id="ARBA00020295"/>
    </source>
</evidence>
<dbReference type="EMBL" id="JAWXYB010000018">
    <property type="protein sequence ID" value="MDX5932807.1"/>
    <property type="molecule type" value="Genomic_DNA"/>
</dbReference>
<evidence type="ECO:0000313" key="12">
    <source>
        <dbReference type="Proteomes" id="UP001279553"/>
    </source>
</evidence>
<accession>A0AAW9DW26</accession>
<dbReference type="Proteomes" id="UP001279553">
    <property type="component" value="Unassembled WGS sequence"/>
</dbReference>
<gene>
    <name evidence="11" type="primary">malQ</name>
    <name evidence="11" type="ORF">SIL87_18810</name>
</gene>
<keyword evidence="6 10" id="KW-0808">Transferase</keyword>
<dbReference type="Pfam" id="PF02446">
    <property type="entry name" value="Glyco_hydro_77"/>
    <property type="match status" value="1"/>
</dbReference>
<evidence type="ECO:0000313" key="11">
    <source>
        <dbReference type="EMBL" id="MDX5932807.1"/>
    </source>
</evidence>
<keyword evidence="12" id="KW-1185">Reference proteome</keyword>
<comment type="catalytic activity">
    <reaction evidence="1 10">
        <text>Transfers a segment of a (1-&gt;4)-alpha-D-glucan to a new position in an acceptor, which may be glucose or a (1-&gt;4)-alpha-D-glucan.</text>
        <dbReference type="EC" id="2.4.1.25"/>
    </reaction>
</comment>
<dbReference type="Gene3D" id="3.20.20.80">
    <property type="entry name" value="Glycosidases"/>
    <property type="match status" value="1"/>
</dbReference>
<evidence type="ECO:0000256" key="1">
    <source>
        <dbReference type="ARBA" id="ARBA00000439"/>
    </source>
</evidence>
<evidence type="ECO:0000256" key="2">
    <source>
        <dbReference type="ARBA" id="ARBA00005684"/>
    </source>
</evidence>
<dbReference type="EC" id="2.4.1.25" evidence="3 10"/>
<evidence type="ECO:0000256" key="8">
    <source>
        <dbReference type="ARBA" id="ARBA00031423"/>
    </source>
</evidence>
<dbReference type="RefSeq" id="WP_319615657.1">
    <property type="nucleotide sequence ID" value="NZ_JAWXYB010000018.1"/>
</dbReference>
<evidence type="ECO:0000256" key="3">
    <source>
        <dbReference type="ARBA" id="ARBA00012560"/>
    </source>
</evidence>
<dbReference type="AlphaFoldDB" id="A0AAW9DW26"/>
<dbReference type="InterPro" id="IPR017853">
    <property type="entry name" value="GH"/>
</dbReference>
<sequence length="704" mass="74976">MRTRRGDGAGGIAADRAGRCDAAGADRGGLVRTFMSDEALFSLADRAGLSVVWHDVFGTAHHVAPEMLRPLLAALGHEADSDGACAASLGRLDEESRATPKLVTALAGGDIRFRHDGGAARLTREDGTIVETRAEPVGDGWARLPPVNEVGYHTLAIGERTIGIAVAPARAFTMRDALDRAGRGGKAWGLAAQVYGLPRAGDGGIGDFASLAELARRAAEHGADAIAISPIHALYASEPGHYGPYGPSSRIALNPVYAALDCSDPVPGPEDVTGESPGGLVDWRRFTPPRYAALRAAFAQERHEAAFRAFLSDPPPALLLHARFEALVAHQLAHGAGRDWRHWPDALRSPATPEVAAILAAEGEEVEFHLFAQYRVRADLRRAQLAATGAGMAVGLIADLAVGADPAGSDAWGRPLEVLRGASVGAPPDEFNRRGQNWGLTAFSPRGLRDSGFSALRDMLGAALEPTGGVRIDHAMGLSRLWIIPEGGEAKDGCFLRYPFDDMRRIVMLESVRHRGIVVAEDLGTVPEGFRDGLATGGIAGMSILWFERDGDRFVPPAHWRADTAALTTTHDLPTAAGWWRGTDIGWRERLHIPGEDAEKRAFDRGCLWDACVQSGAAGGEPPGPDESDAIADAVIANVATASSDLVILPIEDVMALREQPNIPGTIDEHPNWRRRLPEPVETCLAAPRVAARLKTIDGKRRSS</sequence>
<dbReference type="PANTHER" id="PTHR32438:SF5">
    <property type="entry name" value="4-ALPHA-GLUCANOTRANSFERASE DPE1, CHLOROPLASTIC_AMYLOPLASTIC"/>
    <property type="match status" value="1"/>
</dbReference>
<evidence type="ECO:0000256" key="9">
    <source>
        <dbReference type="ARBA" id="ARBA00031501"/>
    </source>
</evidence>